<feature type="transmembrane region" description="Helical" evidence="1">
    <location>
        <begin position="374"/>
        <end position="396"/>
    </location>
</feature>
<keyword evidence="3" id="KW-1185">Reference proteome</keyword>
<dbReference type="RefSeq" id="WP_242709034.1">
    <property type="nucleotide sequence ID" value="NZ_JALDAX010000003.1"/>
</dbReference>
<evidence type="ECO:0000313" key="2">
    <source>
        <dbReference type="EMBL" id="MCI3239852.1"/>
    </source>
</evidence>
<gene>
    <name evidence="2" type="ORF">MQN93_08955</name>
</gene>
<comment type="caution">
    <text evidence="2">The sequence shown here is derived from an EMBL/GenBank/DDBJ whole genome shotgun (WGS) entry which is preliminary data.</text>
</comment>
<sequence length="421" mass="45215">MSGRPRRLSVRIRTQIALLSLVVAAALLATWQFGEASGAYQDAVRQEIKRRTAVVEDARFVYGEEGPPAFTVAVAETRAERLRPLRNDGRPAASEYAVAAQTAFQLRRAARPDSLLGNSTYRQDLGYDLPRRLADIQTGSPDLYGLDPGATLQRGDSWSVAGRVSVAVGAAGVLAALCAANVLRPHRWQQARTPSGRRVLRDLDIIPQPAIAPAGRRRAVLLHLVVFVLPLLLPLGQILAAGNEQRALAEAARDDIRLSTSISLQLHRTAFFSNSLVAAKVAELQAPARELAALDTGIGPGAAHHERRMAAVERVVARDTEAIARYMGRPPTRADGVDPQTVTAMAQDLRDLSAAQAEQHRQVDLADSAGRRSLYLSAATSLAVVAEILAVAALAARSRGWRWWPAVCAVLSVAVTAAAYL</sequence>
<keyword evidence="1" id="KW-0472">Membrane</keyword>
<protein>
    <submittedName>
        <fullName evidence="2">Uncharacterized protein</fullName>
    </submittedName>
</protein>
<organism evidence="2 3">
    <name type="scientific">Streptomyces spinosisporus</name>
    <dbReference type="NCBI Taxonomy" id="2927582"/>
    <lineage>
        <taxon>Bacteria</taxon>
        <taxon>Bacillati</taxon>
        <taxon>Actinomycetota</taxon>
        <taxon>Actinomycetes</taxon>
        <taxon>Kitasatosporales</taxon>
        <taxon>Streptomycetaceae</taxon>
        <taxon>Streptomyces</taxon>
    </lineage>
</organism>
<feature type="transmembrane region" description="Helical" evidence="1">
    <location>
        <begin position="220"/>
        <end position="240"/>
    </location>
</feature>
<keyword evidence="1" id="KW-1133">Transmembrane helix</keyword>
<name>A0ABS9XCN1_9ACTN</name>
<keyword evidence="1" id="KW-0812">Transmembrane</keyword>
<accession>A0ABS9XCN1</accession>
<feature type="transmembrane region" description="Helical" evidence="1">
    <location>
        <begin position="164"/>
        <end position="183"/>
    </location>
</feature>
<evidence type="ECO:0000313" key="3">
    <source>
        <dbReference type="Proteomes" id="UP001165270"/>
    </source>
</evidence>
<dbReference type="EMBL" id="JALDAX010000003">
    <property type="protein sequence ID" value="MCI3239852.1"/>
    <property type="molecule type" value="Genomic_DNA"/>
</dbReference>
<proteinExistence type="predicted"/>
<dbReference type="Proteomes" id="UP001165270">
    <property type="component" value="Unassembled WGS sequence"/>
</dbReference>
<reference evidence="2" key="1">
    <citation type="submission" date="2022-03" db="EMBL/GenBank/DDBJ databases">
        <title>Streptomyces 7R015 and 7R016 isolated from Barleria lupulina in Thailand.</title>
        <authorList>
            <person name="Kanchanasin P."/>
            <person name="Phongsopitanun W."/>
            <person name="Tanasupawat S."/>
        </authorList>
    </citation>
    <scope>NUCLEOTIDE SEQUENCE</scope>
    <source>
        <strain evidence="2">7R016</strain>
    </source>
</reference>
<feature type="transmembrane region" description="Helical" evidence="1">
    <location>
        <begin position="403"/>
        <end position="420"/>
    </location>
</feature>
<evidence type="ECO:0000256" key="1">
    <source>
        <dbReference type="SAM" id="Phobius"/>
    </source>
</evidence>